<organism evidence="3 4">
    <name type="scientific">Papaver nudicaule</name>
    <name type="common">Iceland poppy</name>
    <dbReference type="NCBI Taxonomy" id="74823"/>
    <lineage>
        <taxon>Eukaryota</taxon>
        <taxon>Viridiplantae</taxon>
        <taxon>Streptophyta</taxon>
        <taxon>Embryophyta</taxon>
        <taxon>Tracheophyta</taxon>
        <taxon>Spermatophyta</taxon>
        <taxon>Magnoliopsida</taxon>
        <taxon>Ranunculales</taxon>
        <taxon>Papaveraceae</taxon>
        <taxon>Papaveroideae</taxon>
        <taxon>Papaver</taxon>
    </lineage>
</organism>
<proteinExistence type="predicted"/>
<evidence type="ECO:0000313" key="3">
    <source>
        <dbReference type="EMBL" id="MCL7044372.1"/>
    </source>
</evidence>
<dbReference type="Proteomes" id="UP001177140">
    <property type="component" value="Unassembled WGS sequence"/>
</dbReference>
<feature type="region of interest" description="Disordered" evidence="2">
    <location>
        <begin position="66"/>
        <end position="134"/>
    </location>
</feature>
<dbReference type="EMBL" id="JAJJMA010257455">
    <property type="protein sequence ID" value="MCL7044372.1"/>
    <property type="molecule type" value="Genomic_DNA"/>
</dbReference>
<comment type="caution">
    <text evidence="3">The sequence shown here is derived from an EMBL/GenBank/DDBJ whole genome shotgun (WGS) entry which is preliminary data.</text>
</comment>
<name>A0AA41VN80_PAPNU</name>
<keyword evidence="4" id="KW-1185">Reference proteome</keyword>
<reference evidence="3" key="1">
    <citation type="submission" date="2022-03" db="EMBL/GenBank/DDBJ databases">
        <title>A functionally conserved STORR gene fusion in Papaver species that diverged 16.8 million years ago.</title>
        <authorList>
            <person name="Catania T."/>
        </authorList>
    </citation>
    <scope>NUCLEOTIDE SEQUENCE</scope>
    <source>
        <strain evidence="3">S-191538</strain>
    </source>
</reference>
<protein>
    <submittedName>
        <fullName evidence="3">Uncharacterized protein</fullName>
    </submittedName>
</protein>
<gene>
    <name evidence="3" type="ORF">MKW94_025931</name>
</gene>
<keyword evidence="1" id="KW-0175">Coiled coil</keyword>
<feature type="non-terminal residue" evidence="3">
    <location>
        <position position="327"/>
    </location>
</feature>
<feature type="compositionally biased region" description="Polar residues" evidence="2">
    <location>
        <begin position="68"/>
        <end position="101"/>
    </location>
</feature>
<evidence type="ECO:0000256" key="1">
    <source>
        <dbReference type="SAM" id="Coils"/>
    </source>
</evidence>
<dbReference type="AlphaFoldDB" id="A0AA41VN80"/>
<evidence type="ECO:0000313" key="4">
    <source>
        <dbReference type="Proteomes" id="UP001177140"/>
    </source>
</evidence>
<sequence length="327" mass="35997">VYIVRARSLADVDLSSDLPNIDIPAQGSFPGCAGAEVGKIIKKCTGKYLSSQSAVPIPREDQHMVLPSTGSKETNATNRSPAASHPSVTFFSGDGSTNLEQAESDAAKRSPAKNLTESHPSIPFPDQNTNLEQPEDNSNIEVMDANSMEDVRLTEPVAGVQEFTNFNSFTIIVNDMLMDPIISEDIRTKYYELCRSQKAYLHKHLTEGLNCKIVAEIISDIVNIADAIRASKLSTPKDTFEALKKSLLVYKHLGMSVEFLLSRVGIALAFDYNGAVLEENRLKEEITAHEAKILELTNDLIKLQRALATSKGNREKQELAFMVNSPW</sequence>
<accession>A0AA41VN80</accession>
<feature type="coiled-coil region" evidence="1">
    <location>
        <begin position="279"/>
        <end position="306"/>
    </location>
</feature>
<evidence type="ECO:0000256" key="2">
    <source>
        <dbReference type="SAM" id="MobiDB-lite"/>
    </source>
</evidence>